<protein>
    <submittedName>
        <fullName evidence="1">Nucleotidyl transferase AbiEii/AbiGii toxin family protein</fullName>
    </submittedName>
</protein>
<organism evidence="1 2">
    <name type="scientific">Methylomonas paludis</name>
    <dbReference type="NCBI Taxonomy" id="1173101"/>
    <lineage>
        <taxon>Bacteria</taxon>
        <taxon>Pseudomonadati</taxon>
        <taxon>Pseudomonadota</taxon>
        <taxon>Gammaproteobacteria</taxon>
        <taxon>Methylococcales</taxon>
        <taxon>Methylococcaceae</taxon>
        <taxon>Methylomonas</taxon>
    </lineage>
</organism>
<dbReference type="Pfam" id="PF08843">
    <property type="entry name" value="AbiEii"/>
    <property type="match status" value="1"/>
</dbReference>
<proteinExistence type="predicted"/>
<dbReference type="KEGG" id="mpad:KEF85_05425"/>
<sequence length="181" mass="20408">MDKQYVETVRLLLDVAPTIFKSGNYAMKGGTAINLFIQDMPRLSVDIDAVVIDRKLDRVLALNLIRDSLTQSKYELENRGYNVNTSTTHSGDEVKLFIDNGNVGVKVEMNFIFRGTALPVTQKNLTEETQIFFSENILLPVLNTDELYGSKLVAAMDRQHPRDIFGRAKNAGQIWNDTAMH</sequence>
<dbReference type="GO" id="GO:0016740">
    <property type="term" value="F:transferase activity"/>
    <property type="evidence" value="ECO:0007669"/>
    <property type="project" value="UniProtKB-KW"/>
</dbReference>
<dbReference type="AlphaFoldDB" id="A0A975RB18"/>
<evidence type="ECO:0000313" key="1">
    <source>
        <dbReference type="EMBL" id="QWF71899.1"/>
    </source>
</evidence>
<keyword evidence="1" id="KW-0808">Transferase</keyword>
<name>A0A975RB18_9GAMM</name>
<accession>A0A975RB18</accession>
<keyword evidence="2" id="KW-1185">Reference proteome</keyword>
<reference evidence="1" key="1">
    <citation type="submission" date="2021-04" db="EMBL/GenBank/DDBJ databases">
        <title>Draft genome sequence data of methanotrophic Methylovulum sp. strain S1L and Methylomonas sp. strain S2AM isolated from boreal lake water columns.</title>
        <authorList>
            <person name="Rissanen A.J."/>
            <person name="Mangayil R."/>
            <person name="Svenning M.M."/>
            <person name="Khanongnuch R."/>
        </authorList>
    </citation>
    <scope>NUCLEOTIDE SEQUENCE</scope>
    <source>
        <strain evidence="1">S2AM</strain>
    </source>
</reference>
<dbReference type="RefSeq" id="WP_215583699.1">
    <property type="nucleotide sequence ID" value="NZ_CP073754.1"/>
</dbReference>
<dbReference type="Gene3D" id="3.10.450.620">
    <property type="entry name" value="JHP933, nucleotidyltransferase-like core domain"/>
    <property type="match status" value="1"/>
</dbReference>
<dbReference type="EMBL" id="CP073754">
    <property type="protein sequence ID" value="QWF71899.1"/>
    <property type="molecule type" value="Genomic_DNA"/>
</dbReference>
<dbReference type="Proteomes" id="UP000676649">
    <property type="component" value="Chromosome"/>
</dbReference>
<evidence type="ECO:0000313" key="2">
    <source>
        <dbReference type="Proteomes" id="UP000676649"/>
    </source>
</evidence>
<dbReference type="InterPro" id="IPR014942">
    <property type="entry name" value="AbiEii"/>
</dbReference>
<gene>
    <name evidence="1" type="ORF">KEF85_05425</name>
</gene>